<dbReference type="EMBL" id="JBHRYN010000069">
    <property type="protein sequence ID" value="MFC3703018.1"/>
    <property type="molecule type" value="Genomic_DNA"/>
</dbReference>
<evidence type="ECO:0000313" key="4">
    <source>
        <dbReference type="Proteomes" id="UP001595710"/>
    </source>
</evidence>
<gene>
    <name evidence="3" type="ORF">ACFOND_15410</name>
</gene>
<keyword evidence="1" id="KW-0732">Signal</keyword>
<dbReference type="InterPro" id="IPR036680">
    <property type="entry name" value="SPOR-like_sf"/>
</dbReference>
<organism evidence="3 4">
    <name type="scientific">Reinekea marina</name>
    <dbReference type="NCBI Taxonomy" id="1310421"/>
    <lineage>
        <taxon>Bacteria</taxon>
        <taxon>Pseudomonadati</taxon>
        <taxon>Pseudomonadota</taxon>
        <taxon>Gammaproteobacteria</taxon>
        <taxon>Oceanospirillales</taxon>
        <taxon>Saccharospirillaceae</taxon>
        <taxon>Reinekea</taxon>
    </lineage>
</organism>
<dbReference type="RefSeq" id="WP_290280125.1">
    <property type="nucleotide sequence ID" value="NZ_JAUFQI010000001.1"/>
</dbReference>
<evidence type="ECO:0000259" key="2">
    <source>
        <dbReference type="Pfam" id="PF05036"/>
    </source>
</evidence>
<dbReference type="Proteomes" id="UP001595710">
    <property type="component" value="Unassembled WGS sequence"/>
</dbReference>
<comment type="caution">
    <text evidence="3">The sequence shown here is derived from an EMBL/GenBank/DDBJ whole genome shotgun (WGS) entry which is preliminary data.</text>
</comment>
<feature type="domain" description="SPOR" evidence="2">
    <location>
        <begin position="214"/>
        <end position="283"/>
    </location>
</feature>
<sequence length="292" mass="32334">MFRVIRLAILLVSSFAYGYDPQVSMGANATALGFAAPGASIETANTFNKRTVLAAEIGVTDAPSSGEPREVIIGVNGRLLYSMGLSSQWYPALYARSRLAEQSIETGFGIGAQFQTTRAVGLFTETLWSMQHREVHHKLGLRIWLSRFSSLDSRVKRSQPVGAVYSGGVRESKAETMTLTSPVEEALKSDTDDVESSATAIEPLALNGIEESQWFAHLGLFSKIDSLVGLEQDLRLQPYKDQFVRWYDSNRSAYRLLLGPYSEQRAATVVDQLQQLKLDSFVYQKPNEPSRP</sequence>
<dbReference type="Pfam" id="PF05036">
    <property type="entry name" value="SPOR"/>
    <property type="match status" value="1"/>
</dbReference>
<evidence type="ECO:0000256" key="1">
    <source>
        <dbReference type="SAM" id="SignalP"/>
    </source>
</evidence>
<accession>A0ABV7WY02</accession>
<dbReference type="SUPFAM" id="SSF110997">
    <property type="entry name" value="Sporulation related repeat"/>
    <property type="match status" value="1"/>
</dbReference>
<name>A0ABV7WY02_9GAMM</name>
<protein>
    <submittedName>
        <fullName evidence="3">SPOR domain-containing protein</fullName>
    </submittedName>
</protein>
<evidence type="ECO:0000313" key="3">
    <source>
        <dbReference type="EMBL" id="MFC3703018.1"/>
    </source>
</evidence>
<keyword evidence="4" id="KW-1185">Reference proteome</keyword>
<feature type="signal peptide" evidence="1">
    <location>
        <begin position="1"/>
        <end position="18"/>
    </location>
</feature>
<feature type="chain" id="PRO_5047342127" evidence="1">
    <location>
        <begin position="19"/>
        <end position="292"/>
    </location>
</feature>
<proteinExistence type="predicted"/>
<reference evidence="4" key="1">
    <citation type="journal article" date="2019" name="Int. J. Syst. Evol. Microbiol.">
        <title>The Global Catalogue of Microorganisms (GCM) 10K type strain sequencing project: providing services to taxonomists for standard genome sequencing and annotation.</title>
        <authorList>
            <consortium name="The Broad Institute Genomics Platform"/>
            <consortium name="The Broad Institute Genome Sequencing Center for Infectious Disease"/>
            <person name="Wu L."/>
            <person name="Ma J."/>
        </authorList>
    </citation>
    <scope>NUCLEOTIDE SEQUENCE [LARGE SCALE GENOMIC DNA]</scope>
    <source>
        <strain evidence="4">CECT 8288</strain>
    </source>
</reference>
<dbReference type="InterPro" id="IPR007730">
    <property type="entry name" value="SPOR-like_dom"/>
</dbReference>